<comment type="caution">
    <text evidence="2">The sequence shown here is derived from an EMBL/GenBank/DDBJ whole genome shotgun (WGS) entry which is preliminary data.</text>
</comment>
<protein>
    <recommendedName>
        <fullName evidence="4">DUF4136 domain-containing protein</fullName>
    </recommendedName>
</protein>
<evidence type="ECO:0000256" key="1">
    <source>
        <dbReference type="SAM" id="SignalP"/>
    </source>
</evidence>
<sequence length="202" mass="23413">MIKRILPLLLVLAIVSSCASVRVTENRVVEEPRFYTSLLVVTASGGIDYTAFTEEFFEKSIKPNFNKLASTKVREQFQRSMKRNFNPTPLTFMEDFFEVQSDVNFEEYLEKLDNNDSKGILIVDERGFWQNVRIVNGTSQVSDNASYNCFLLDKDTKEIVWMGNFRVDGTTLSGYDVIHNHLMRNIVRRLERQRLVAKLARP</sequence>
<reference evidence="2" key="1">
    <citation type="submission" date="2022-03" db="EMBL/GenBank/DDBJ databases">
        <title>De novo assembled genomes of Belliella spp. (Cyclobacteriaceae) strains.</title>
        <authorList>
            <person name="Szabo A."/>
            <person name="Korponai K."/>
            <person name="Felfoldi T."/>
        </authorList>
    </citation>
    <scope>NUCLEOTIDE SEQUENCE</scope>
    <source>
        <strain evidence="2">DSM 111903</strain>
    </source>
</reference>
<dbReference type="EMBL" id="JAKZGO010000008">
    <property type="protein sequence ID" value="MCH7414159.1"/>
    <property type="molecule type" value="Genomic_DNA"/>
</dbReference>
<evidence type="ECO:0008006" key="4">
    <source>
        <dbReference type="Google" id="ProtNLM"/>
    </source>
</evidence>
<feature type="signal peptide" evidence="1">
    <location>
        <begin position="1"/>
        <end position="19"/>
    </location>
</feature>
<dbReference type="PROSITE" id="PS51257">
    <property type="entry name" value="PROKAR_LIPOPROTEIN"/>
    <property type="match status" value="1"/>
</dbReference>
<feature type="chain" id="PRO_5046309479" description="DUF4136 domain-containing protein" evidence="1">
    <location>
        <begin position="20"/>
        <end position="202"/>
    </location>
</feature>
<name>A0ABS9VD53_9BACT</name>
<dbReference type="Proteomes" id="UP001165430">
    <property type="component" value="Unassembled WGS sequence"/>
</dbReference>
<keyword evidence="3" id="KW-1185">Reference proteome</keyword>
<evidence type="ECO:0000313" key="2">
    <source>
        <dbReference type="EMBL" id="MCH7414159.1"/>
    </source>
</evidence>
<dbReference type="RefSeq" id="WP_241412492.1">
    <property type="nucleotide sequence ID" value="NZ_JAKZGO010000008.1"/>
</dbReference>
<accession>A0ABS9VD53</accession>
<organism evidence="2 3">
    <name type="scientific">Belliella alkalica</name>
    <dbReference type="NCBI Taxonomy" id="1730871"/>
    <lineage>
        <taxon>Bacteria</taxon>
        <taxon>Pseudomonadati</taxon>
        <taxon>Bacteroidota</taxon>
        <taxon>Cytophagia</taxon>
        <taxon>Cytophagales</taxon>
        <taxon>Cyclobacteriaceae</taxon>
        <taxon>Belliella</taxon>
    </lineage>
</organism>
<evidence type="ECO:0000313" key="3">
    <source>
        <dbReference type="Proteomes" id="UP001165430"/>
    </source>
</evidence>
<proteinExistence type="predicted"/>
<gene>
    <name evidence="2" type="ORF">MM213_11720</name>
</gene>
<keyword evidence="1" id="KW-0732">Signal</keyword>